<organism evidence="3">
    <name type="scientific">Nonomuraea gerenzanensis</name>
    <dbReference type="NCBI Taxonomy" id="93944"/>
    <lineage>
        <taxon>Bacteria</taxon>
        <taxon>Bacillati</taxon>
        <taxon>Actinomycetota</taxon>
        <taxon>Actinomycetes</taxon>
        <taxon>Streptosporangiales</taxon>
        <taxon>Streptosporangiaceae</taxon>
        <taxon>Nonomuraea</taxon>
    </lineage>
</organism>
<protein>
    <submittedName>
        <fullName evidence="3">Uncharacterized protein</fullName>
    </submittedName>
</protein>
<keyword evidence="2" id="KW-0472">Membrane</keyword>
<dbReference type="EMBL" id="LT559118">
    <property type="protein sequence ID" value="SBO98971.1"/>
    <property type="molecule type" value="Genomic_DNA"/>
</dbReference>
<proteinExistence type="predicted"/>
<evidence type="ECO:0000313" key="3">
    <source>
        <dbReference type="EMBL" id="SBO98971.1"/>
    </source>
</evidence>
<gene>
    <name evidence="3" type="ORF">BN4615_P8487</name>
</gene>
<accession>A0A1M4EJ94</accession>
<keyword evidence="2" id="KW-1133">Transmembrane helix</keyword>
<feature type="transmembrane region" description="Helical" evidence="2">
    <location>
        <begin position="45"/>
        <end position="67"/>
    </location>
</feature>
<evidence type="ECO:0000256" key="1">
    <source>
        <dbReference type="SAM" id="MobiDB-lite"/>
    </source>
</evidence>
<feature type="region of interest" description="Disordered" evidence="1">
    <location>
        <begin position="1"/>
        <end position="34"/>
    </location>
</feature>
<sequence length="69" mass="7012">MAPGRPLAVTPQAGALGSHRPPGGHLRRGLAGPLLEGDTGPTGRLIAALVPLATILLLATPSAGRWFDR</sequence>
<name>A0A1M4EJ94_9ACTN</name>
<dbReference type="RefSeq" id="WP_225267694.1">
    <property type="nucleotide sequence ID" value="NZ_CP084058.1"/>
</dbReference>
<reference evidence="3" key="1">
    <citation type="submission" date="2016-04" db="EMBL/GenBank/DDBJ databases">
        <authorList>
            <person name="Evans L.H."/>
            <person name="Alamgir A."/>
            <person name="Owens N."/>
            <person name="Weber N.D."/>
            <person name="Virtaneva K."/>
            <person name="Barbian K."/>
            <person name="Babar A."/>
            <person name="Rosenke K."/>
        </authorList>
    </citation>
    <scope>NUCLEOTIDE SEQUENCE</scope>
    <source>
        <strain evidence="3">Nono1</strain>
    </source>
</reference>
<keyword evidence="2" id="KW-0812">Transmembrane</keyword>
<evidence type="ECO:0000256" key="2">
    <source>
        <dbReference type="SAM" id="Phobius"/>
    </source>
</evidence>
<dbReference type="AlphaFoldDB" id="A0A1M4EJ94"/>